<dbReference type="AlphaFoldDB" id="A0AAN7Z7X1"/>
<comment type="caution">
    <text evidence="3">The sequence shown here is derived from an EMBL/GenBank/DDBJ whole genome shotgun (WGS) entry which is preliminary data.</text>
</comment>
<keyword evidence="4" id="KW-1185">Reference proteome</keyword>
<protein>
    <submittedName>
        <fullName evidence="3">Uncharacterized protein</fullName>
    </submittedName>
</protein>
<keyword evidence="2" id="KW-1133">Transmembrane helix</keyword>
<reference evidence="3 4" key="1">
    <citation type="submission" date="2023-10" db="EMBL/GenBank/DDBJ databases">
        <title>Draft genome sequence of Xylaria bambusicola isolate GMP-LS, the root and basal stem rot pathogen of sugarcane in Indonesia.</title>
        <authorList>
            <person name="Selvaraj P."/>
            <person name="Muralishankar V."/>
            <person name="Muruganantham S."/>
            <person name="Sp S."/>
            <person name="Haryani S."/>
            <person name="Lau K.J.X."/>
            <person name="Naqvi N.I."/>
        </authorList>
    </citation>
    <scope>NUCLEOTIDE SEQUENCE [LARGE SCALE GENOMIC DNA]</scope>
    <source>
        <strain evidence="3">GMP-LS</strain>
    </source>
</reference>
<name>A0AAN7Z7X1_9PEZI</name>
<accession>A0AAN7Z7X1</accession>
<feature type="region of interest" description="Disordered" evidence="1">
    <location>
        <begin position="75"/>
        <end position="109"/>
    </location>
</feature>
<dbReference type="EMBL" id="JAWHQM010000007">
    <property type="protein sequence ID" value="KAK5628086.1"/>
    <property type="molecule type" value="Genomic_DNA"/>
</dbReference>
<evidence type="ECO:0000313" key="4">
    <source>
        <dbReference type="Proteomes" id="UP001305414"/>
    </source>
</evidence>
<evidence type="ECO:0000256" key="1">
    <source>
        <dbReference type="SAM" id="MobiDB-lite"/>
    </source>
</evidence>
<dbReference type="Proteomes" id="UP001305414">
    <property type="component" value="Unassembled WGS sequence"/>
</dbReference>
<gene>
    <name evidence="3" type="ORF">RRF57_003800</name>
</gene>
<organism evidence="3 4">
    <name type="scientific">Xylaria bambusicola</name>
    <dbReference type="NCBI Taxonomy" id="326684"/>
    <lineage>
        <taxon>Eukaryota</taxon>
        <taxon>Fungi</taxon>
        <taxon>Dikarya</taxon>
        <taxon>Ascomycota</taxon>
        <taxon>Pezizomycotina</taxon>
        <taxon>Sordariomycetes</taxon>
        <taxon>Xylariomycetidae</taxon>
        <taxon>Xylariales</taxon>
        <taxon>Xylariaceae</taxon>
        <taxon>Xylaria</taxon>
    </lineage>
</organism>
<proteinExistence type="predicted"/>
<feature type="transmembrane region" description="Helical" evidence="2">
    <location>
        <begin position="6"/>
        <end position="33"/>
    </location>
</feature>
<evidence type="ECO:0000256" key="2">
    <source>
        <dbReference type="SAM" id="Phobius"/>
    </source>
</evidence>
<keyword evidence="2" id="KW-0472">Membrane</keyword>
<sequence>MGVGVGVVMGVIMPVLVLLPERVVVLMGTLMVVSQRTPGGRRRGSKIAGGQCRTKAAVLVFTIAGVHSGGGQDSVTATINGPCTARRKSGKNERTAEPQIAFDATHVVE</sequence>
<keyword evidence="2" id="KW-0812">Transmembrane</keyword>
<evidence type="ECO:0000313" key="3">
    <source>
        <dbReference type="EMBL" id="KAK5628086.1"/>
    </source>
</evidence>